<protein>
    <recommendedName>
        <fullName evidence="3">Zn(2)-C6 fungal-type domain-containing protein</fullName>
    </recommendedName>
</protein>
<proteinExistence type="predicted"/>
<dbReference type="OrthoDB" id="4150467at2759"/>
<reference evidence="4" key="1">
    <citation type="journal article" date="2020" name="Stud. Mycol.">
        <title>101 Dothideomycetes genomes: a test case for predicting lifestyles and emergence of pathogens.</title>
        <authorList>
            <person name="Haridas S."/>
            <person name="Albert R."/>
            <person name="Binder M."/>
            <person name="Bloem J."/>
            <person name="Labutti K."/>
            <person name="Salamov A."/>
            <person name="Andreopoulos B."/>
            <person name="Baker S."/>
            <person name="Barry K."/>
            <person name="Bills G."/>
            <person name="Bluhm B."/>
            <person name="Cannon C."/>
            <person name="Castanera R."/>
            <person name="Culley D."/>
            <person name="Daum C."/>
            <person name="Ezra D."/>
            <person name="Gonzalez J."/>
            <person name="Henrissat B."/>
            <person name="Kuo A."/>
            <person name="Liang C."/>
            <person name="Lipzen A."/>
            <person name="Lutzoni F."/>
            <person name="Magnuson J."/>
            <person name="Mondo S."/>
            <person name="Nolan M."/>
            <person name="Ohm R."/>
            <person name="Pangilinan J."/>
            <person name="Park H.-J."/>
            <person name="Ramirez L."/>
            <person name="Alfaro M."/>
            <person name="Sun H."/>
            <person name="Tritt A."/>
            <person name="Yoshinaga Y."/>
            <person name="Zwiers L.-H."/>
            <person name="Turgeon B."/>
            <person name="Goodwin S."/>
            <person name="Spatafora J."/>
            <person name="Crous P."/>
            <person name="Grigoriev I."/>
        </authorList>
    </citation>
    <scope>NUCLEOTIDE SEQUENCE</scope>
    <source>
        <strain evidence="4">CBS 379.55</strain>
    </source>
</reference>
<feature type="compositionally biased region" description="Polar residues" evidence="2">
    <location>
        <begin position="220"/>
        <end position="248"/>
    </location>
</feature>
<dbReference type="InterPro" id="IPR001138">
    <property type="entry name" value="Zn2Cys6_DnaBD"/>
</dbReference>
<feature type="region of interest" description="Disordered" evidence="2">
    <location>
        <begin position="143"/>
        <end position="167"/>
    </location>
</feature>
<feature type="compositionally biased region" description="Acidic residues" evidence="2">
    <location>
        <begin position="335"/>
        <end position="344"/>
    </location>
</feature>
<dbReference type="AlphaFoldDB" id="A0A6A6JPS5"/>
<dbReference type="GO" id="GO:0000981">
    <property type="term" value="F:DNA-binding transcription factor activity, RNA polymerase II-specific"/>
    <property type="evidence" value="ECO:0007669"/>
    <property type="project" value="InterPro"/>
</dbReference>
<dbReference type="CDD" id="cd00067">
    <property type="entry name" value="GAL4"/>
    <property type="match status" value="1"/>
</dbReference>
<evidence type="ECO:0000256" key="1">
    <source>
        <dbReference type="ARBA" id="ARBA00023242"/>
    </source>
</evidence>
<name>A0A6A6JPS5_WESOR</name>
<feature type="compositionally biased region" description="Polar residues" evidence="2">
    <location>
        <begin position="438"/>
        <end position="455"/>
    </location>
</feature>
<dbReference type="RefSeq" id="XP_033656189.1">
    <property type="nucleotide sequence ID" value="XM_033799606.1"/>
</dbReference>
<keyword evidence="5" id="KW-1185">Reference proteome</keyword>
<evidence type="ECO:0000313" key="5">
    <source>
        <dbReference type="Proteomes" id="UP000800097"/>
    </source>
</evidence>
<feature type="compositionally biased region" description="Polar residues" evidence="2">
    <location>
        <begin position="527"/>
        <end position="543"/>
    </location>
</feature>
<dbReference type="SMART" id="SM00066">
    <property type="entry name" value="GAL4"/>
    <property type="match status" value="1"/>
</dbReference>
<keyword evidence="1" id="KW-0539">Nucleus</keyword>
<organism evidence="4 5">
    <name type="scientific">Westerdykella ornata</name>
    <dbReference type="NCBI Taxonomy" id="318751"/>
    <lineage>
        <taxon>Eukaryota</taxon>
        <taxon>Fungi</taxon>
        <taxon>Dikarya</taxon>
        <taxon>Ascomycota</taxon>
        <taxon>Pezizomycotina</taxon>
        <taxon>Dothideomycetes</taxon>
        <taxon>Pleosporomycetidae</taxon>
        <taxon>Pleosporales</taxon>
        <taxon>Sporormiaceae</taxon>
        <taxon>Westerdykella</taxon>
    </lineage>
</organism>
<feature type="region of interest" description="Disordered" evidence="2">
    <location>
        <begin position="205"/>
        <end position="249"/>
    </location>
</feature>
<feature type="compositionally biased region" description="Basic and acidic residues" evidence="2">
    <location>
        <begin position="479"/>
        <end position="492"/>
    </location>
</feature>
<dbReference type="GO" id="GO:0008270">
    <property type="term" value="F:zinc ion binding"/>
    <property type="evidence" value="ECO:0007669"/>
    <property type="project" value="InterPro"/>
</dbReference>
<feature type="region of interest" description="Disordered" evidence="2">
    <location>
        <begin position="271"/>
        <end position="302"/>
    </location>
</feature>
<dbReference type="GeneID" id="54552781"/>
<feature type="domain" description="Zn(2)-C6 fungal-type" evidence="3">
    <location>
        <begin position="470"/>
        <end position="502"/>
    </location>
</feature>
<feature type="compositionally biased region" description="Basic and acidic residues" evidence="2">
    <location>
        <begin position="366"/>
        <end position="395"/>
    </location>
</feature>
<feature type="region of interest" description="Disordered" evidence="2">
    <location>
        <begin position="314"/>
        <end position="561"/>
    </location>
</feature>
<feature type="compositionally biased region" description="Polar residues" evidence="2">
    <location>
        <begin position="277"/>
        <end position="299"/>
    </location>
</feature>
<evidence type="ECO:0000256" key="2">
    <source>
        <dbReference type="SAM" id="MobiDB-lite"/>
    </source>
</evidence>
<sequence>MSAKPTAQNNMALSAGNPAMDYALPSTESVSPTKQPSKRVSFKLHSPYKGRFPLRVNIYPHDSTEQIISTVKGFYGLYVQDGVVLEDTEGNSLIASYDNFTDNMTVHVCVINAAGSEYAQRRPVASKARAIGSLGSFGEPNGEAVLSDSDGGGVSVTSSRRGKKESVASADINVDNIVRHGRRKQANLFDSSELPLFEPAQVAMSTSSTASPQKMMHGQSAPSPYLFSSQQPHALQHNQRSPQSNGLNESALYTGLATPYTNSNSARTFRARARSSGQYGSAMNSGTCFPTPDNTNGGDTMSDEDLARQLIRLSEHGRTSTSTMGDAFSKADVSSDSDDDDDSSDDGRELPPLPYAAPHENGTDAEAEHRYARPSVEGHEDKHIDSLKDESDGIVKKYQKTMKGRQAVPTKSDKAARPRSLSKAKAKPSSVPNPPISPTSLPSMSRKPSTASLQFSPLAADEEDLSSKPRCQRCRKSKKGCDRQRPCQRCKDAGIGIEGCISEDEGNGRKGRYGRHMGVPVKKSNLDTDVSTGQEAISPTSMAAPQLPLTVVNDKNKKRKR</sequence>
<dbReference type="PROSITE" id="PS50048">
    <property type="entry name" value="ZN2_CY6_FUNGAL_2"/>
    <property type="match status" value="1"/>
</dbReference>
<evidence type="ECO:0000313" key="4">
    <source>
        <dbReference type="EMBL" id="KAF2278650.1"/>
    </source>
</evidence>
<accession>A0A6A6JPS5</accession>
<gene>
    <name evidence="4" type="ORF">EI97DRAFT_440192</name>
</gene>
<dbReference type="Proteomes" id="UP000800097">
    <property type="component" value="Unassembled WGS sequence"/>
</dbReference>
<dbReference type="EMBL" id="ML986487">
    <property type="protein sequence ID" value="KAF2278650.1"/>
    <property type="molecule type" value="Genomic_DNA"/>
</dbReference>
<evidence type="ECO:0000259" key="3">
    <source>
        <dbReference type="PROSITE" id="PS50048"/>
    </source>
</evidence>